<organism evidence="5 6">
    <name type="scientific">Lacibacterium aquatile</name>
    <dbReference type="NCBI Taxonomy" id="1168082"/>
    <lineage>
        <taxon>Bacteria</taxon>
        <taxon>Pseudomonadati</taxon>
        <taxon>Pseudomonadota</taxon>
        <taxon>Alphaproteobacteria</taxon>
        <taxon>Rhodospirillales</taxon>
        <taxon>Rhodospirillaceae</taxon>
    </lineage>
</organism>
<dbReference type="PROSITE" id="PS00083">
    <property type="entry name" value="INTRADIOL_DIOXYGENAS"/>
    <property type="match status" value="1"/>
</dbReference>
<evidence type="ECO:0000313" key="5">
    <source>
        <dbReference type="EMBL" id="MFD2261428.1"/>
    </source>
</evidence>
<keyword evidence="6" id="KW-1185">Reference proteome</keyword>
<dbReference type="RefSeq" id="WP_379874176.1">
    <property type="nucleotide sequence ID" value="NZ_JBHUIP010000001.1"/>
</dbReference>
<comment type="similarity">
    <text evidence="1">Belongs to the intradiol ring-cleavage dioxygenase family.</text>
</comment>
<reference evidence="6" key="1">
    <citation type="journal article" date="2019" name="Int. J. Syst. Evol. Microbiol.">
        <title>The Global Catalogue of Microorganisms (GCM) 10K type strain sequencing project: providing services to taxonomists for standard genome sequencing and annotation.</title>
        <authorList>
            <consortium name="The Broad Institute Genomics Platform"/>
            <consortium name="The Broad Institute Genome Sequencing Center for Infectious Disease"/>
            <person name="Wu L."/>
            <person name="Ma J."/>
        </authorList>
    </citation>
    <scope>NUCLEOTIDE SEQUENCE [LARGE SCALE GENOMIC DNA]</scope>
    <source>
        <strain evidence="6">CGMCC 1.19062</strain>
    </source>
</reference>
<dbReference type="SUPFAM" id="SSF49482">
    <property type="entry name" value="Aromatic compound dioxygenase"/>
    <property type="match status" value="1"/>
</dbReference>
<dbReference type="Pfam" id="PF00775">
    <property type="entry name" value="Dioxygenase_C"/>
    <property type="match status" value="1"/>
</dbReference>
<dbReference type="NCBIfam" id="TIGR02423">
    <property type="entry name" value="protocat_alph"/>
    <property type="match status" value="1"/>
</dbReference>
<accession>A0ABW5DK14</accession>
<evidence type="ECO:0000256" key="1">
    <source>
        <dbReference type="ARBA" id="ARBA00007825"/>
    </source>
</evidence>
<dbReference type="GO" id="GO:0018578">
    <property type="term" value="F:protocatechuate 3,4-dioxygenase activity"/>
    <property type="evidence" value="ECO:0007669"/>
    <property type="project" value="UniProtKB-EC"/>
</dbReference>
<evidence type="ECO:0000313" key="6">
    <source>
        <dbReference type="Proteomes" id="UP001597295"/>
    </source>
</evidence>
<evidence type="ECO:0000259" key="4">
    <source>
        <dbReference type="PROSITE" id="PS00083"/>
    </source>
</evidence>
<dbReference type="PANTHER" id="PTHR33711">
    <property type="entry name" value="DIOXYGENASE, PUTATIVE (AFU_ORTHOLOGUE AFUA_2G02910)-RELATED"/>
    <property type="match status" value="1"/>
</dbReference>
<dbReference type="CDD" id="cd03463">
    <property type="entry name" value="3_4-PCD_alpha"/>
    <property type="match status" value="1"/>
</dbReference>
<dbReference type="InterPro" id="IPR015889">
    <property type="entry name" value="Intradiol_dOase_core"/>
</dbReference>
<feature type="domain" description="Intradiol ring-cleavage dioxygenases" evidence="4">
    <location>
        <begin position="40"/>
        <end position="68"/>
    </location>
</feature>
<dbReference type="InterPro" id="IPR050770">
    <property type="entry name" value="Intradiol_RC_Dioxygenase"/>
</dbReference>
<dbReference type="InterPro" id="IPR000627">
    <property type="entry name" value="Intradiol_dOase_C"/>
</dbReference>
<proteinExistence type="inferred from homology"/>
<name>A0ABW5DK14_9PROT</name>
<protein>
    <submittedName>
        <fullName evidence="5">Protocatechuate 3,4-dioxygenase subunit alpha</fullName>
        <ecNumber evidence="5">1.13.11.3</ecNumber>
    </submittedName>
</protein>
<dbReference type="Gene3D" id="2.60.130.10">
    <property type="entry name" value="Aromatic compound dioxygenase"/>
    <property type="match status" value="1"/>
</dbReference>
<dbReference type="EC" id="1.13.11.3" evidence="5"/>
<gene>
    <name evidence="5" type="primary">pcaG</name>
    <name evidence="5" type="ORF">ACFSM5_00915</name>
</gene>
<dbReference type="EMBL" id="JBHUIP010000001">
    <property type="protein sequence ID" value="MFD2261428.1"/>
    <property type="molecule type" value="Genomic_DNA"/>
</dbReference>
<keyword evidence="3 5" id="KW-0560">Oxidoreductase</keyword>
<keyword evidence="2" id="KW-0223">Dioxygenase</keyword>
<evidence type="ECO:0000256" key="2">
    <source>
        <dbReference type="ARBA" id="ARBA00022964"/>
    </source>
</evidence>
<dbReference type="InterPro" id="IPR012786">
    <property type="entry name" value="Protocat_dOase_a"/>
</dbReference>
<comment type="caution">
    <text evidence="5">The sequence shown here is derived from an EMBL/GenBank/DDBJ whole genome shotgun (WGS) entry which is preliminary data.</text>
</comment>
<sequence>MTELVQTPWATVGPFFHYALPVKGGETLVSDATQGERITIEGRVIDGDGAPVIDAMIEIWQANAAGRYHHPEDTQDKPLDPAFHGWGRTETDGDGRFAFQTIKPGAVPYSGNEWQAPHINVSVMGRGILKRLVTRIYFAGESANASDPVLSLVPPERRPTLIAGKDGAAYRFDIILQGPEETVFFEL</sequence>
<dbReference type="PANTHER" id="PTHR33711:SF9">
    <property type="entry name" value="PROTOCATECHUATE 3,4-DIOXYGENASE ALPHA CHAIN"/>
    <property type="match status" value="1"/>
</dbReference>
<evidence type="ECO:0000256" key="3">
    <source>
        <dbReference type="ARBA" id="ARBA00023002"/>
    </source>
</evidence>
<dbReference type="Proteomes" id="UP001597295">
    <property type="component" value="Unassembled WGS sequence"/>
</dbReference>